<comment type="caution">
    <text evidence="1">The sequence shown here is derived from an EMBL/GenBank/DDBJ whole genome shotgun (WGS) entry which is preliminary data.</text>
</comment>
<gene>
    <name evidence="1" type="ORF">LCGC14_2353730</name>
</gene>
<sequence>MKLSDLFTPEELFRAITADDSQISAERNRYFDQIVKENRAYLDALRPCMGPGGFSEEAISLVGGILCTIDIILRERTVH</sequence>
<reference evidence="1" key="1">
    <citation type="journal article" date="2015" name="Nature">
        <title>Complex archaea that bridge the gap between prokaryotes and eukaryotes.</title>
        <authorList>
            <person name="Spang A."/>
            <person name="Saw J.H."/>
            <person name="Jorgensen S.L."/>
            <person name="Zaremba-Niedzwiedzka K."/>
            <person name="Martijn J."/>
            <person name="Lind A.E."/>
            <person name="van Eijk R."/>
            <person name="Schleper C."/>
            <person name="Guy L."/>
            <person name="Ettema T.J."/>
        </authorList>
    </citation>
    <scope>NUCLEOTIDE SEQUENCE</scope>
</reference>
<dbReference type="EMBL" id="LAZR01034319">
    <property type="protein sequence ID" value="KKL45631.1"/>
    <property type="molecule type" value="Genomic_DNA"/>
</dbReference>
<dbReference type="AlphaFoldDB" id="A0A0F9CW02"/>
<accession>A0A0F9CW02</accession>
<name>A0A0F9CW02_9ZZZZ</name>
<evidence type="ECO:0000313" key="1">
    <source>
        <dbReference type="EMBL" id="KKL45631.1"/>
    </source>
</evidence>
<protein>
    <submittedName>
        <fullName evidence="1">Uncharacterized protein</fullName>
    </submittedName>
</protein>
<organism evidence="1">
    <name type="scientific">marine sediment metagenome</name>
    <dbReference type="NCBI Taxonomy" id="412755"/>
    <lineage>
        <taxon>unclassified sequences</taxon>
        <taxon>metagenomes</taxon>
        <taxon>ecological metagenomes</taxon>
    </lineage>
</organism>
<proteinExistence type="predicted"/>